<feature type="binding site" evidence="17">
    <location>
        <begin position="90"/>
        <end position="91"/>
    </location>
    <ligand>
        <name>ATP</name>
        <dbReference type="ChEBI" id="CHEBI:30616"/>
    </ligand>
</feature>
<dbReference type="Pfam" id="PF01219">
    <property type="entry name" value="DAGK_prokar"/>
    <property type="match status" value="1"/>
</dbReference>
<organism evidence="20 21">
    <name type="scientific">Candidatus Magasanikbacteria bacterium RIFCSPHIGHO2_02_FULL_51_14</name>
    <dbReference type="NCBI Taxonomy" id="1798683"/>
    <lineage>
        <taxon>Bacteria</taxon>
        <taxon>Candidatus Magasanikiibacteriota</taxon>
    </lineage>
</organism>
<feature type="binding site" evidence="17">
    <location>
        <position position="72"/>
    </location>
    <ligand>
        <name>ATP</name>
        <dbReference type="ChEBI" id="CHEBI:30616"/>
    </ligand>
</feature>
<dbReference type="PANTHER" id="PTHR34299">
    <property type="entry name" value="DIACYLGLYCEROL KINASE"/>
    <property type="match status" value="1"/>
</dbReference>
<dbReference type="GO" id="GO:0008654">
    <property type="term" value="P:phospholipid biosynthetic process"/>
    <property type="evidence" value="ECO:0007669"/>
    <property type="project" value="UniProtKB-KW"/>
</dbReference>
<proteinExistence type="inferred from homology"/>
<evidence type="ECO:0008006" key="22">
    <source>
        <dbReference type="Google" id="ProtNLM"/>
    </source>
</evidence>
<keyword evidence="6 19" id="KW-0812">Transmembrane</keyword>
<evidence type="ECO:0000256" key="12">
    <source>
        <dbReference type="ARBA" id="ARBA00023136"/>
    </source>
</evidence>
<accession>A0A1F6MPZ5</accession>
<evidence type="ECO:0000256" key="18">
    <source>
        <dbReference type="PIRSR" id="PIRSR600829-4"/>
    </source>
</evidence>
<evidence type="ECO:0000256" key="3">
    <source>
        <dbReference type="ARBA" id="ARBA00022475"/>
    </source>
</evidence>
<evidence type="ECO:0000256" key="1">
    <source>
        <dbReference type="ARBA" id="ARBA00004651"/>
    </source>
</evidence>
<evidence type="ECO:0000256" key="5">
    <source>
        <dbReference type="ARBA" id="ARBA00022679"/>
    </source>
</evidence>
<dbReference type="GO" id="GO:0005886">
    <property type="term" value="C:plasma membrane"/>
    <property type="evidence" value="ECO:0007669"/>
    <property type="project" value="UniProtKB-SubCell"/>
</dbReference>
<evidence type="ECO:0000313" key="20">
    <source>
        <dbReference type="EMBL" id="OGH73735.1"/>
    </source>
</evidence>
<keyword evidence="9 17" id="KW-0067">ATP-binding</keyword>
<feature type="active site" description="Proton acceptor" evidence="15">
    <location>
        <position position="65"/>
    </location>
</feature>
<dbReference type="AlphaFoldDB" id="A0A1F6MPZ5"/>
<dbReference type="Proteomes" id="UP000177457">
    <property type="component" value="Unassembled WGS sequence"/>
</dbReference>
<evidence type="ECO:0000256" key="13">
    <source>
        <dbReference type="ARBA" id="ARBA00023209"/>
    </source>
</evidence>
<evidence type="ECO:0000256" key="17">
    <source>
        <dbReference type="PIRSR" id="PIRSR600829-3"/>
    </source>
</evidence>
<keyword evidence="8" id="KW-0418">Kinase</keyword>
<dbReference type="STRING" id="1798683.A3C90_00995"/>
<reference evidence="20 21" key="1">
    <citation type="journal article" date="2016" name="Nat. Commun.">
        <title>Thousands of microbial genomes shed light on interconnected biogeochemical processes in an aquifer system.</title>
        <authorList>
            <person name="Anantharaman K."/>
            <person name="Brown C.T."/>
            <person name="Hug L.A."/>
            <person name="Sharon I."/>
            <person name="Castelle C.J."/>
            <person name="Probst A.J."/>
            <person name="Thomas B.C."/>
            <person name="Singh A."/>
            <person name="Wilkins M.J."/>
            <person name="Karaoz U."/>
            <person name="Brodie E.L."/>
            <person name="Williams K.H."/>
            <person name="Hubbard S.S."/>
            <person name="Banfield J.F."/>
        </authorList>
    </citation>
    <scope>NUCLEOTIDE SEQUENCE [LARGE SCALE GENOMIC DNA]</scope>
</reference>
<gene>
    <name evidence="20" type="ORF">A3C90_00995</name>
</gene>
<dbReference type="GO" id="GO:0005524">
    <property type="term" value="F:ATP binding"/>
    <property type="evidence" value="ECO:0007669"/>
    <property type="project" value="UniProtKB-KW"/>
</dbReference>
<feature type="transmembrane region" description="Helical" evidence="19">
    <location>
        <begin position="52"/>
        <end position="71"/>
    </location>
</feature>
<feature type="transmembrane region" description="Helical" evidence="19">
    <location>
        <begin position="27"/>
        <end position="46"/>
    </location>
</feature>
<comment type="subcellular location">
    <subcellularLocation>
        <location evidence="1">Cell membrane</location>
        <topology evidence="1">Multi-pass membrane protein</topology>
    </subcellularLocation>
</comment>
<keyword evidence="18" id="KW-0460">Magnesium</keyword>
<feature type="binding site" evidence="16">
    <location>
        <position position="65"/>
    </location>
    <ligand>
        <name>substrate</name>
    </ligand>
</feature>
<evidence type="ECO:0000256" key="11">
    <source>
        <dbReference type="ARBA" id="ARBA00023098"/>
    </source>
</evidence>
<keyword evidence="4" id="KW-0444">Lipid biosynthesis</keyword>
<dbReference type="CDD" id="cd14263">
    <property type="entry name" value="DAGK_IM_like"/>
    <property type="match status" value="1"/>
</dbReference>
<evidence type="ECO:0000256" key="6">
    <source>
        <dbReference type="ARBA" id="ARBA00022692"/>
    </source>
</evidence>
<evidence type="ECO:0000256" key="4">
    <source>
        <dbReference type="ARBA" id="ARBA00022516"/>
    </source>
</evidence>
<evidence type="ECO:0000256" key="2">
    <source>
        <dbReference type="ARBA" id="ARBA00005967"/>
    </source>
</evidence>
<dbReference type="Gene3D" id="1.10.287.3610">
    <property type="match status" value="1"/>
</dbReference>
<feature type="binding site" evidence="18">
    <location>
        <position position="72"/>
    </location>
    <ligand>
        <name>a divalent metal cation</name>
        <dbReference type="ChEBI" id="CHEBI:60240"/>
    </ligand>
</feature>
<dbReference type="PANTHER" id="PTHR34299:SF1">
    <property type="entry name" value="DIACYLGLYCEROL KINASE"/>
    <property type="match status" value="1"/>
</dbReference>
<keyword evidence="11" id="KW-0443">Lipid metabolism</keyword>
<evidence type="ECO:0000256" key="14">
    <source>
        <dbReference type="ARBA" id="ARBA00023264"/>
    </source>
</evidence>
<evidence type="ECO:0000256" key="7">
    <source>
        <dbReference type="ARBA" id="ARBA00022741"/>
    </source>
</evidence>
<name>A0A1F6MPZ5_9BACT</name>
<keyword evidence="10 19" id="KW-1133">Transmembrane helix</keyword>
<feature type="binding site" evidence="17">
    <location>
        <position position="5"/>
    </location>
    <ligand>
        <name>ATP</name>
        <dbReference type="ChEBI" id="CHEBI:30616"/>
    </ligand>
</feature>
<protein>
    <recommendedName>
        <fullName evidence="22">Diacylglycerol kinase</fullName>
    </recommendedName>
</protein>
<keyword evidence="12 19" id="KW-0472">Membrane</keyword>
<feature type="binding site" evidence="17">
    <location>
        <position position="24"/>
    </location>
    <ligand>
        <name>ATP</name>
        <dbReference type="ChEBI" id="CHEBI:30616"/>
    </ligand>
</feature>
<sequence length="121" mass="13825">MSTRRLVKSFRDASRGIAYVFRHEQNFRIQLCFALVVVAAMFVFGLRTSEMVVILLLILLVLLLEFLNSAFEKFIDIVKPRLAYQVEVIKDILAAMVLFASLGATVIGLIIFWPHILRLVL</sequence>
<evidence type="ECO:0000256" key="10">
    <source>
        <dbReference type="ARBA" id="ARBA00022989"/>
    </source>
</evidence>
<evidence type="ECO:0000256" key="9">
    <source>
        <dbReference type="ARBA" id="ARBA00022840"/>
    </source>
</evidence>
<dbReference type="GO" id="GO:0016301">
    <property type="term" value="F:kinase activity"/>
    <property type="evidence" value="ECO:0007669"/>
    <property type="project" value="UniProtKB-KW"/>
</dbReference>
<dbReference type="GO" id="GO:0046872">
    <property type="term" value="F:metal ion binding"/>
    <property type="evidence" value="ECO:0007669"/>
    <property type="project" value="UniProtKB-KW"/>
</dbReference>
<feature type="transmembrane region" description="Helical" evidence="19">
    <location>
        <begin position="92"/>
        <end position="116"/>
    </location>
</feature>
<feature type="binding site" evidence="16">
    <location>
        <position position="5"/>
    </location>
    <ligand>
        <name>substrate</name>
    </ligand>
</feature>
<evidence type="ECO:0000256" key="16">
    <source>
        <dbReference type="PIRSR" id="PIRSR600829-2"/>
    </source>
</evidence>
<evidence type="ECO:0000256" key="19">
    <source>
        <dbReference type="SAM" id="Phobius"/>
    </source>
</evidence>
<evidence type="ECO:0000313" key="21">
    <source>
        <dbReference type="Proteomes" id="UP000177457"/>
    </source>
</evidence>
<keyword evidence="14" id="KW-1208">Phospholipid metabolism</keyword>
<feature type="binding site" evidence="18">
    <location>
        <position position="24"/>
    </location>
    <ligand>
        <name>a divalent metal cation</name>
        <dbReference type="ChEBI" id="CHEBI:60240"/>
    </ligand>
</feature>
<keyword evidence="18" id="KW-0479">Metal-binding</keyword>
<keyword evidence="13" id="KW-0594">Phospholipid biosynthesis</keyword>
<dbReference type="EMBL" id="MFQE01000020">
    <property type="protein sequence ID" value="OGH73735.1"/>
    <property type="molecule type" value="Genomic_DNA"/>
</dbReference>
<keyword evidence="7 17" id="KW-0547">Nucleotide-binding</keyword>
<evidence type="ECO:0000256" key="15">
    <source>
        <dbReference type="PIRSR" id="PIRSR600829-1"/>
    </source>
</evidence>
<keyword evidence="3" id="KW-1003">Cell membrane</keyword>
<comment type="similarity">
    <text evidence="2">Belongs to the bacterial diacylglycerol kinase family.</text>
</comment>
<comment type="cofactor">
    <cofactor evidence="18">
        <name>Mg(2+)</name>
        <dbReference type="ChEBI" id="CHEBI:18420"/>
    </cofactor>
    <text evidence="18">Mn(2+), Zn(2+), Cd(2+) and Co(2+) support activity to lesser extents.</text>
</comment>
<evidence type="ECO:0000256" key="8">
    <source>
        <dbReference type="ARBA" id="ARBA00022777"/>
    </source>
</evidence>
<comment type="caution">
    <text evidence="20">The sequence shown here is derived from an EMBL/GenBank/DDBJ whole genome shotgun (WGS) entry which is preliminary data.</text>
</comment>
<dbReference type="InterPro" id="IPR036945">
    <property type="entry name" value="DAGK_sf"/>
</dbReference>
<keyword evidence="5" id="KW-0808">Transferase</keyword>
<dbReference type="InterPro" id="IPR000829">
    <property type="entry name" value="DAGK"/>
</dbReference>